<dbReference type="Gene3D" id="2.60.40.1180">
    <property type="entry name" value="Golgi alpha-mannosidase II"/>
    <property type="match status" value="1"/>
</dbReference>
<organism evidence="7 8">
    <name type="scientific">Podospora aff. communis PSN243</name>
    <dbReference type="NCBI Taxonomy" id="3040156"/>
    <lineage>
        <taxon>Eukaryota</taxon>
        <taxon>Fungi</taxon>
        <taxon>Dikarya</taxon>
        <taxon>Ascomycota</taxon>
        <taxon>Pezizomycotina</taxon>
        <taxon>Sordariomycetes</taxon>
        <taxon>Sordariomycetidae</taxon>
        <taxon>Sordariales</taxon>
        <taxon>Podosporaceae</taxon>
        <taxon>Podospora</taxon>
    </lineage>
</organism>
<dbReference type="InterPro" id="IPR017853">
    <property type="entry name" value="GH"/>
</dbReference>
<evidence type="ECO:0000256" key="4">
    <source>
        <dbReference type="SAM" id="MobiDB-lite"/>
    </source>
</evidence>
<dbReference type="Pfam" id="PF00150">
    <property type="entry name" value="Cellulase"/>
    <property type="match status" value="1"/>
</dbReference>
<dbReference type="GO" id="GO:1904462">
    <property type="term" value="P:ergosteryl 3-beta-D-glucoside catabolic process"/>
    <property type="evidence" value="ECO:0007669"/>
    <property type="project" value="TreeGrafter"/>
</dbReference>
<dbReference type="GO" id="GO:0000272">
    <property type="term" value="P:polysaccharide catabolic process"/>
    <property type="evidence" value="ECO:0007669"/>
    <property type="project" value="InterPro"/>
</dbReference>
<gene>
    <name evidence="7" type="ORF">QBC34DRAFT_329049</name>
</gene>
<evidence type="ECO:0000256" key="2">
    <source>
        <dbReference type="ARBA" id="ARBA00022801"/>
    </source>
</evidence>
<evidence type="ECO:0000256" key="3">
    <source>
        <dbReference type="ARBA" id="ARBA00023295"/>
    </source>
</evidence>
<dbReference type="Pfam" id="PF18564">
    <property type="entry name" value="Glyco_hydro_5_C"/>
    <property type="match status" value="1"/>
</dbReference>
<feature type="domain" description="Glycoside hydrolase family 5 C-terminal" evidence="6">
    <location>
        <begin position="649"/>
        <end position="736"/>
    </location>
</feature>
<protein>
    <submittedName>
        <fullName evidence="7">Glycoside hydrolase</fullName>
    </submittedName>
</protein>
<accession>A0AAV9GIG6</accession>
<feature type="domain" description="Glycoside hydrolase family 5" evidence="5">
    <location>
        <begin position="70"/>
        <end position="139"/>
    </location>
</feature>
<dbReference type="InterPro" id="IPR013780">
    <property type="entry name" value="Glyco_hydro_b"/>
</dbReference>
<dbReference type="FunFam" id="3.20.20.80:FF:000131">
    <property type="entry name" value="Glycoside hydrolase superfamily"/>
    <property type="match status" value="1"/>
</dbReference>
<dbReference type="InterPro" id="IPR001547">
    <property type="entry name" value="Glyco_hydro_5"/>
</dbReference>
<name>A0AAV9GIG6_9PEZI</name>
<dbReference type="GO" id="GO:0050295">
    <property type="term" value="F:steryl-beta-glucosidase activity"/>
    <property type="evidence" value="ECO:0007669"/>
    <property type="project" value="TreeGrafter"/>
</dbReference>
<reference evidence="7" key="1">
    <citation type="journal article" date="2023" name="Mol. Phylogenet. Evol.">
        <title>Genome-scale phylogeny and comparative genomics of the fungal order Sordariales.</title>
        <authorList>
            <person name="Hensen N."/>
            <person name="Bonometti L."/>
            <person name="Westerberg I."/>
            <person name="Brannstrom I.O."/>
            <person name="Guillou S."/>
            <person name="Cros-Aarteil S."/>
            <person name="Calhoun S."/>
            <person name="Haridas S."/>
            <person name="Kuo A."/>
            <person name="Mondo S."/>
            <person name="Pangilinan J."/>
            <person name="Riley R."/>
            <person name="LaButti K."/>
            <person name="Andreopoulos B."/>
            <person name="Lipzen A."/>
            <person name="Chen C."/>
            <person name="Yan M."/>
            <person name="Daum C."/>
            <person name="Ng V."/>
            <person name="Clum A."/>
            <person name="Steindorff A."/>
            <person name="Ohm R.A."/>
            <person name="Martin F."/>
            <person name="Silar P."/>
            <person name="Natvig D.O."/>
            <person name="Lalanne C."/>
            <person name="Gautier V."/>
            <person name="Ament-Velasquez S.L."/>
            <person name="Kruys A."/>
            <person name="Hutchinson M.I."/>
            <person name="Powell A.J."/>
            <person name="Barry K."/>
            <person name="Miller A.N."/>
            <person name="Grigoriev I.V."/>
            <person name="Debuchy R."/>
            <person name="Gladieux P."/>
            <person name="Hiltunen Thoren M."/>
            <person name="Johannesson H."/>
        </authorList>
    </citation>
    <scope>NUCLEOTIDE SEQUENCE</scope>
    <source>
        <strain evidence="7">PSN243</strain>
    </source>
</reference>
<reference evidence="7" key="2">
    <citation type="submission" date="2023-05" db="EMBL/GenBank/DDBJ databases">
        <authorList>
            <consortium name="Lawrence Berkeley National Laboratory"/>
            <person name="Steindorff A."/>
            <person name="Hensen N."/>
            <person name="Bonometti L."/>
            <person name="Westerberg I."/>
            <person name="Brannstrom I.O."/>
            <person name="Guillou S."/>
            <person name="Cros-Aarteil S."/>
            <person name="Calhoun S."/>
            <person name="Haridas S."/>
            <person name="Kuo A."/>
            <person name="Mondo S."/>
            <person name="Pangilinan J."/>
            <person name="Riley R."/>
            <person name="Labutti K."/>
            <person name="Andreopoulos B."/>
            <person name="Lipzen A."/>
            <person name="Chen C."/>
            <person name="Yanf M."/>
            <person name="Daum C."/>
            <person name="Ng V."/>
            <person name="Clum A."/>
            <person name="Ohm R."/>
            <person name="Martin F."/>
            <person name="Silar P."/>
            <person name="Natvig D."/>
            <person name="Lalanne C."/>
            <person name="Gautier V."/>
            <person name="Ament-Velasquez S.L."/>
            <person name="Kruys A."/>
            <person name="Hutchinson M.I."/>
            <person name="Powell A.J."/>
            <person name="Barry K."/>
            <person name="Miller A.N."/>
            <person name="Grigoriev I.V."/>
            <person name="Debuchy R."/>
            <person name="Gladieux P."/>
            <person name="Thoren M.H."/>
            <person name="Johannesson H."/>
        </authorList>
    </citation>
    <scope>NUCLEOTIDE SEQUENCE</scope>
    <source>
        <strain evidence="7">PSN243</strain>
    </source>
</reference>
<dbReference type="PANTHER" id="PTHR31308:SF5">
    <property type="entry name" value="ERGOSTERYL-BETA-GLUCOSIDASE"/>
    <property type="match status" value="1"/>
</dbReference>
<sequence length="773" mass="86878">MTGFRLLIEDGKFRDAHGRQVTLRGINVAGDAKYPSTPDQPSHVAADFFDGDNVKFTGRPFPKDDAHLHFSRLKRFGYNTIRYVFTWEAIEAAGPGIYDEEWIQHTIDILRIAKEYGFYIFMDPHQDVWSRFTGGSGAPMWTLYAAGLNPQSFAATEASIVQNTYPKPDEFPKMIWATNYFRLAAATMFTFFFAGKVFAPKCIIDGMNIQDYLQGHFIRACAHVAKRIHEAGGIENDVVFGWESLNEPNKGMIGYEDISVIPKEQALKKGTCPTIWQTILTGSGRAVEVDTWDMGGLGPYKAGRALIDPHGEIAWLPSDYDDSRYGWKRDPDWKMGECIWAQHGVWDPTNDTLLKKDYFGKHPTSGEHVDYTYFASHFFMDHVRLYRDAIREQHKNAILLLQGPAMELPPNIKGTPDGDDPLLVYAPHWYDGITLMTKKWNSTWNVDVLGVLRGRYWHPSFAIKIGETAIRNCFRDQHAAMRKEGLDFIGNHPCIMTEFGIPYDMDDKHAYKTGDYSSQSAAMDANHYGIENSGLEGYTLWLYTAKNDHERGDQWNGEDLSIVSFDDKPLPVSALPKTPDLNQSTSSLLKPPNTASSGQQKKESDDDNSVTPANIKRTLTNPSIMSEPSSRQPELTANPGYRAAEAYVRPAPVTTAGLITNYTFDLIRCQFSMKLQAPKQAEPGAPTVIFLPEYHFPKDACTVEVTSGKWELSSDEDETVLLQKLKWWHGEGEQSVLVTGVVKKLNGDGVPGAEDVSYYQACNQGGWGNCRLM</sequence>
<comment type="caution">
    <text evidence="7">The sequence shown here is derived from an EMBL/GenBank/DDBJ whole genome shotgun (WGS) entry which is preliminary data.</text>
</comment>
<dbReference type="InterPro" id="IPR041036">
    <property type="entry name" value="GH5_C"/>
</dbReference>
<dbReference type="EMBL" id="MU865947">
    <property type="protein sequence ID" value="KAK4447732.1"/>
    <property type="molecule type" value="Genomic_DNA"/>
</dbReference>
<dbReference type="Gene3D" id="3.20.20.80">
    <property type="entry name" value="Glycosidases"/>
    <property type="match status" value="2"/>
</dbReference>
<evidence type="ECO:0000313" key="8">
    <source>
        <dbReference type="Proteomes" id="UP001321760"/>
    </source>
</evidence>
<evidence type="ECO:0000259" key="6">
    <source>
        <dbReference type="Pfam" id="PF18564"/>
    </source>
</evidence>
<evidence type="ECO:0000313" key="7">
    <source>
        <dbReference type="EMBL" id="KAK4447732.1"/>
    </source>
</evidence>
<keyword evidence="8" id="KW-1185">Reference proteome</keyword>
<dbReference type="SUPFAM" id="SSF51445">
    <property type="entry name" value="(Trans)glycosidases"/>
    <property type="match status" value="1"/>
</dbReference>
<dbReference type="AlphaFoldDB" id="A0AAV9GIG6"/>
<dbReference type="Proteomes" id="UP001321760">
    <property type="component" value="Unassembled WGS sequence"/>
</dbReference>
<proteinExistence type="inferred from homology"/>
<evidence type="ECO:0000259" key="5">
    <source>
        <dbReference type="Pfam" id="PF00150"/>
    </source>
</evidence>
<dbReference type="FunFam" id="3.20.20.80:FF:000174">
    <property type="entry name" value="YIR007W-like protein"/>
    <property type="match status" value="1"/>
</dbReference>
<keyword evidence="2 7" id="KW-0378">Hydrolase</keyword>
<feature type="compositionally biased region" description="Polar residues" evidence="4">
    <location>
        <begin position="580"/>
        <end position="599"/>
    </location>
</feature>
<keyword evidence="3" id="KW-0326">Glycosidase</keyword>
<feature type="compositionally biased region" description="Polar residues" evidence="4">
    <location>
        <begin position="609"/>
        <end position="635"/>
    </location>
</feature>
<evidence type="ECO:0000256" key="1">
    <source>
        <dbReference type="ARBA" id="ARBA00005641"/>
    </source>
</evidence>
<comment type="similarity">
    <text evidence="1">Belongs to the glycosyl hydrolase 5 (cellulase A) family.</text>
</comment>
<feature type="region of interest" description="Disordered" evidence="4">
    <location>
        <begin position="571"/>
        <end position="636"/>
    </location>
</feature>
<dbReference type="InterPro" id="IPR052066">
    <property type="entry name" value="Glycosphingolipid_Hydrolases"/>
</dbReference>
<dbReference type="PANTHER" id="PTHR31308">
    <property type="match status" value="1"/>
</dbReference>